<comment type="caution">
    <text evidence="2">The sequence shown here is derived from an EMBL/GenBank/DDBJ whole genome shotgun (WGS) entry which is preliminary data.</text>
</comment>
<reference evidence="2" key="1">
    <citation type="journal article" date="2019" name="Sci. Rep.">
        <title>Draft genome of Tanacetum cinerariifolium, the natural source of mosquito coil.</title>
        <authorList>
            <person name="Yamashiro T."/>
            <person name="Shiraishi A."/>
            <person name="Satake H."/>
            <person name="Nakayama K."/>
        </authorList>
    </citation>
    <scope>NUCLEOTIDE SEQUENCE</scope>
</reference>
<sequence length="100" mass="10668">MLGLKEFLSAVEFTAAGYVPSAVLTQSKLVSITAVRPIYAAVPKITVTRPRHAHSIDTKSKSTFRRHMTHGQSPKTSNLPPRVTAAQASVVSAAKGKKGK</sequence>
<accession>A0A699J143</accession>
<dbReference type="EMBL" id="BKCJ010358742">
    <property type="protein sequence ID" value="GFA03358.1"/>
    <property type="molecule type" value="Genomic_DNA"/>
</dbReference>
<feature type="compositionally biased region" description="Low complexity" evidence="1">
    <location>
        <begin position="85"/>
        <end position="94"/>
    </location>
</feature>
<feature type="region of interest" description="Disordered" evidence="1">
    <location>
        <begin position="50"/>
        <end position="100"/>
    </location>
</feature>
<gene>
    <name evidence="2" type="ORF">Tci_575330</name>
</gene>
<dbReference type="AlphaFoldDB" id="A0A699J143"/>
<name>A0A699J143_TANCI</name>
<feature type="compositionally biased region" description="Polar residues" evidence="1">
    <location>
        <begin position="70"/>
        <end position="79"/>
    </location>
</feature>
<evidence type="ECO:0000313" key="2">
    <source>
        <dbReference type="EMBL" id="GFA03358.1"/>
    </source>
</evidence>
<proteinExistence type="predicted"/>
<protein>
    <submittedName>
        <fullName evidence="2">Uncharacterized protein</fullName>
    </submittedName>
</protein>
<organism evidence="2">
    <name type="scientific">Tanacetum cinerariifolium</name>
    <name type="common">Dalmatian daisy</name>
    <name type="synonym">Chrysanthemum cinerariifolium</name>
    <dbReference type="NCBI Taxonomy" id="118510"/>
    <lineage>
        <taxon>Eukaryota</taxon>
        <taxon>Viridiplantae</taxon>
        <taxon>Streptophyta</taxon>
        <taxon>Embryophyta</taxon>
        <taxon>Tracheophyta</taxon>
        <taxon>Spermatophyta</taxon>
        <taxon>Magnoliopsida</taxon>
        <taxon>eudicotyledons</taxon>
        <taxon>Gunneridae</taxon>
        <taxon>Pentapetalae</taxon>
        <taxon>asterids</taxon>
        <taxon>campanulids</taxon>
        <taxon>Asterales</taxon>
        <taxon>Asteraceae</taxon>
        <taxon>Asteroideae</taxon>
        <taxon>Anthemideae</taxon>
        <taxon>Anthemidinae</taxon>
        <taxon>Tanacetum</taxon>
    </lineage>
</organism>
<evidence type="ECO:0000256" key="1">
    <source>
        <dbReference type="SAM" id="MobiDB-lite"/>
    </source>
</evidence>